<gene>
    <name evidence="2" type="ORF">FHS00_000089</name>
</gene>
<protein>
    <recommendedName>
        <fullName evidence="4">PH domain-containing protein</fullName>
    </recommendedName>
</protein>
<keyword evidence="1" id="KW-0472">Membrane</keyword>
<keyword evidence="3" id="KW-1185">Reference proteome</keyword>
<feature type="transmembrane region" description="Helical" evidence="1">
    <location>
        <begin position="60"/>
        <end position="80"/>
    </location>
</feature>
<reference evidence="2 3" key="1">
    <citation type="submission" date="2020-08" db="EMBL/GenBank/DDBJ databases">
        <title>Genomic Encyclopedia of Type Strains, Phase III (KMG-III): the genomes of soil and plant-associated and newly described type strains.</title>
        <authorList>
            <person name="Whitman W."/>
        </authorList>
    </citation>
    <scope>NUCLEOTIDE SEQUENCE [LARGE SCALE GENOMIC DNA]</scope>
    <source>
        <strain evidence="2 3">CECT 8572</strain>
    </source>
</reference>
<dbReference type="EMBL" id="JACIBX010000001">
    <property type="protein sequence ID" value="MBB3710536.1"/>
    <property type="molecule type" value="Genomic_DNA"/>
</dbReference>
<accession>A0ABR6HJ00</accession>
<comment type="caution">
    <text evidence="2">The sequence shown here is derived from an EMBL/GenBank/DDBJ whole genome shotgun (WGS) entry which is preliminary data.</text>
</comment>
<evidence type="ECO:0000313" key="2">
    <source>
        <dbReference type="EMBL" id="MBB3710536.1"/>
    </source>
</evidence>
<evidence type="ECO:0008006" key="4">
    <source>
        <dbReference type="Google" id="ProtNLM"/>
    </source>
</evidence>
<organism evidence="2 3">
    <name type="scientific">Limimaricola variabilis</name>
    <dbReference type="NCBI Taxonomy" id="1492771"/>
    <lineage>
        <taxon>Bacteria</taxon>
        <taxon>Pseudomonadati</taxon>
        <taxon>Pseudomonadota</taxon>
        <taxon>Alphaproteobacteria</taxon>
        <taxon>Rhodobacterales</taxon>
        <taxon>Paracoccaceae</taxon>
        <taxon>Limimaricola</taxon>
    </lineage>
</organism>
<evidence type="ECO:0000256" key="1">
    <source>
        <dbReference type="SAM" id="Phobius"/>
    </source>
</evidence>
<dbReference type="Proteomes" id="UP000576152">
    <property type="component" value="Unassembled WGS sequence"/>
</dbReference>
<keyword evidence="1" id="KW-0812">Transmembrane</keyword>
<proteinExistence type="predicted"/>
<feature type="transmembrane region" description="Helical" evidence="1">
    <location>
        <begin position="25"/>
        <end position="48"/>
    </location>
</feature>
<evidence type="ECO:0000313" key="3">
    <source>
        <dbReference type="Proteomes" id="UP000576152"/>
    </source>
</evidence>
<sequence>MTAAVPTRSIRAPFILGGQRRWQRIAMLTAFAAWAFALGVTAAVGAIWLSPMGLSLDGELWLRLVVAVTLGGGLVCYGALGRREEMHFDAERRMVRAVLRRPSGRVEPVARWRFEDFSGVEIRSRAEARSMALRAELHLVGRGLSVRVAEGDLDAMTALARRIEAELGLSAPRGGRLFRRGA</sequence>
<keyword evidence="1" id="KW-1133">Transmembrane helix</keyword>
<name>A0ABR6HJ00_9RHOB</name>
<dbReference type="RefSeq" id="WP_183468815.1">
    <property type="nucleotide sequence ID" value="NZ_JACIBX010000001.1"/>
</dbReference>